<feature type="chain" id="PRO_5015572823" description="SnoaL-like domain-containing protein" evidence="1">
    <location>
        <begin position="25"/>
        <end position="164"/>
    </location>
</feature>
<keyword evidence="1" id="KW-0732">Signal</keyword>
<evidence type="ECO:0000256" key="1">
    <source>
        <dbReference type="SAM" id="SignalP"/>
    </source>
</evidence>
<dbReference type="Proteomes" id="UP000238322">
    <property type="component" value="Unassembled WGS sequence"/>
</dbReference>
<dbReference type="AlphaFoldDB" id="A0A2S8FZZ6"/>
<gene>
    <name evidence="3" type="ORF">C5Y83_07440</name>
</gene>
<comment type="caution">
    <text evidence="3">The sequence shown here is derived from an EMBL/GenBank/DDBJ whole genome shotgun (WGS) entry which is preliminary data.</text>
</comment>
<accession>A0A2S8FZZ6</accession>
<dbReference type="Pfam" id="PF13474">
    <property type="entry name" value="SnoaL_3"/>
    <property type="match status" value="1"/>
</dbReference>
<name>A0A2S8FZZ6_9BACT</name>
<dbReference type="InterPro" id="IPR037401">
    <property type="entry name" value="SnoaL-like"/>
</dbReference>
<organism evidence="3 4">
    <name type="scientific">Blastopirellula marina</name>
    <dbReference type="NCBI Taxonomy" id="124"/>
    <lineage>
        <taxon>Bacteria</taxon>
        <taxon>Pseudomonadati</taxon>
        <taxon>Planctomycetota</taxon>
        <taxon>Planctomycetia</taxon>
        <taxon>Pirellulales</taxon>
        <taxon>Pirellulaceae</taxon>
        <taxon>Blastopirellula</taxon>
    </lineage>
</organism>
<evidence type="ECO:0000259" key="2">
    <source>
        <dbReference type="Pfam" id="PF13474"/>
    </source>
</evidence>
<dbReference type="Gene3D" id="3.10.450.50">
    <property type="match status" value="1"/>
</dbReference>
<protein>
    <recommendedName>
        <fullName evidence="2">SnoaL-like domain-containing protein</fullName>
    </recommendedName>
</protein>
<reference evidence="3 4" key="1">
    <citation type="submission" date="2018-02" db="EMBL/GenBank/DDBJ databases">
        <title>Comparative genomes isolates from brazilian mangrove.</title>
        <authorList>
            <person name="Araujo J.E."/>
            <person name="Taketani R.G."/>
            <person name="Silva M.C.P."/>
            <person name="Loureco M.V."/>
            <person name="Andreote F.D."/>
        </authorList>
    </citation>
    <scope>NUCLEOTIDE SEQUENCE [LARGE SCALE GENOMIC DNA]</scope>
    <source>
        <strain evidence="3 4">Hex-1 MGV</strain>
    </source>
</reference>
<evidence type="ECO:0000313" key="3">
    <source>
        <dbReference type="EMBL" id="PQO37769.1"/>
    </source>
</evidence>
<dbReference type="RefSeq" id="WP_105329018.1">
    <property type="nucleotide sequence ID" value="NZ_PUHY01000005.1"/>
</dbReference>
<sequence>MPNRNLFFTLTIVAALSGIPLALAAQEADPKPQQIIQQWAATFNKNDAELLSAFYDRSDELEVVVSAGVRHRGFVALKKAYVDDMAAVQFYDSAAIEPSTRILGDTAIVSFEHKFKARIKQDNSRWQIHIRTTTVLKRMDGEWKIVLEHSSPIMGIERFTPIAS</sequence>
<feature type="signal peptide" evidence="1">
    <location>
        <begin position="1"/>
        <end position="24"/>
    </location>
</feature>
<proteinExistence type="predicted"/>
<dbReference type="EMBL" id="PUHY01000005">
    <property type="protein sequence ID" value="PQO37769.1"/>
    <property type="molecule type" value="Genomic_DNA"/>
</dbReference>
<dbReference type="InterPro" id="IPR032710">
    <property type="entry name" value="NTF2-like_dom_sf"/>
</dbReference>
<evidence type="ECO:0000313" key="4">
    <source>
        <dbReference type="Proteomes" id="UP000238322"/>
    </source>
</evidence>
<dbReference type="SUPFAM" id="SSF54427">
    <property type="entry name" value="NTF2-like"/>
    <property type="match status" value="1"/>
</dbReference>
<dbReference type="OrthoDB" id="290733at2"/>
<feature type="domain" description="SnoaL-like" evidence="2">
    <location>
        <begin position="34"/>
        <end position="153"/>
    </location>
</feature>